<dbReference type="AlphaFoldDB" id="A0ABD5P7K2"/>
<gene>
    <name evidence="2" type="ORF">ACFO0N_01990</name>
</gene>
<accession>A0ABD5P7K2</accession>
<protein>
    <submittedName>
        <fullName evidence="2">Segregation/condensation protein A</fullName>
    </submittedName>
</protein>
<dbReference type="Pfam" id="PF02616">
    <property type="entry name" value="SMC_ScpA"/>
    <property type="match status" value="1"/>
</dbReference>
<feature type="compositionally biased region" description="Basic and acidic residues" evidence="1">
    <location>
        <begin position="267"/>
        <end position="276"/>
    </location>
</feature>
<dbReference type="Proteomes" id="UP001595921">
    <property type="component" value="Unassembled WGS sequence"/>
</dbReference>
<dbReference type="RefSeq" id="WP_390203663.1">
    <property type="nucleotide sequence ID" value="NZ_JAODIW010000010.1"/>
</dbReference>
<dbReference type="InterPro" id="IPR003768">
    <property type="entry name" value="ScpA"/>
</dbReference>
<reference evidence="2 3" key="1">
    <citation type="journal article" date="2019" name="Int. J. Syst. Evol. Microbiol.">
        <title>The Global Catalogue of Microorganisms (GCM) 10K type strain sequencing project: providing services to taxonomists for standard genome sequencing and annotation.</title>
        <authorList>
            <consortium name="The Broad Institute Genomics Platform"/>
            <consortium name="The Broad Institute Genome Sequencing Center for Infectious Disease"/>
            <person name="Wu L."/>
            <person name="Ma J."/>
        </authorList>
    </citation>
    <scope>NUCLEOTIDE SEQUENCE [LARGE SCALE GENOMIC DNA]</scope>
    <source>
        <strain evidence="2 3">CGMCC 1.12553</strain>
    </source>
</reference>
<dbReference type="Gene3D" id="1.10.10.580">
    <property type="entry name" value="Structural maintenance of chromosome 1. Chain E"/>
    <property type="match status" value="1"/>
</dbReference>
<keyword evidence="3" id="KW-1185">Reference proteome</keyword>
<proteinExistence type="predicted"/>
<feature type="region of interest" description="Disordered" evidence="1">
    <location>
        <begin position="1"/>
        <end position="109"/>
    </location>
</feature>
<dbReference type="InterPro" id="IPR023093">
    <property type="entry name" value="ScpA-like_C"/>
</dbReference>
<organism evidence="2 3">
    <name type="scientific">Halobium salinum</name>
    <dbReference type="NCBI Taxonomy" id="1364940"/>
    <lineage>
        <taxon>Archaea</taxon>
        <taxon>Methanobacteriati</taxon>
        <taxon>Methanobacteriota</taxon>
        <taxon>Stenosarchaea group</taxon>
        <taxon>Halobacteria</taxon>
        <taxon>Halobacteriales</taxon>
        <taxon>Haloferacaceae</taxon>
        <taxon>Halobium</taxon>
    </lineage>
</organism>
<dbReference type="EMBL" id="JBHSDS010000002">
    <property type="protein sequence ID" value="MFC4356714.1"/>
    <property type="molecule type" value="Genomic_DNA"/>
</dbReference>
<dbReference type="Gene3D" id="6.10.250.2410">
    <property type="match status" value="1"/>
</dbReference>
<evidence type="ECO:0000313" key="3">
    <source>
        <dbReference type="Proteomes" id="UP001595921"/>
    </source>
</evidence>
<sequence length="370" mass="40285">MTEDGDEGVGENADADDEWEPSLNLVSDREGDGAGDAESDEGAAFPSGGDGGGDAVTKTETSDSGANDDARPNTAGDAGPEAFSEAEAAGLDLAGMPEDVPEDAGDDEVEPVELLVGLAKEGRIEPWDIDIVAVTDAFLERLDATDLRTSGRALFYASVLLRMKSDELLAPEEPEEAEMEPWEMAMEGGEAPPDDGPSGFDPVDALEAEMDRRLERKRARGSPETLDELVRELRDAERDTWWKESREYDTSGSPRGYSRGTQTLDYHSADDLRRDEEPSEADVTGTTHDEHIETTIEEVNRVLNEQYDAGREEVLFAEVRDAGGHTFQTFLALLFLAHRGYVELRQDEVFGDLWIRNPSAPTAGEEAVAD</sequence>
<comment type="caution">
    <text evidence="2">The sequence shown here is derived from an EMBL/GenBank/DDBJ whole genome shotgun (WGS) entry which is preliminary data.</text>
</comment>
<feature type="compositionally biased region" description="Acidic residues" evidence="1">
    <location>
        <begin position="99"/>
        <end position="109"/>
    </location>
</feature>
<feature type="region of interest" description="Disordered" evidence="1">
    <location>
        <begin position="245"/>
        <end position="287"/>
    </location>
</feature>
<name>A0ABD5P7K2_9EURY</name>
<feature type="compositionally biased region" description="Acidic residues" evidence="1">
    <location>
        <begin position="1"/>
        <end position="20"/>
    </location>
</feature>
<evidence type="ECO:0000313" key="2">
    <source>
        <dbReference type="EMBL" id="MFC4356714.1"/>
    </source>
</evidence>
<evidence type="ECO:0000256" key="1">
    <source>
        <dbReference type="SAM" id="MobiDB-lite"/>
    </source>
</evidence>
<dbReference type="PANTHER" id="PTHR33969:SF2">
    <property type="entry name" value="SEGREGATION AND CONDENSATION PROTEIN A"/>
    <property type="match status" value="1"/>
</dbReference>
<dbReference type="PANTHER" id="PTHR33969">
    <property type="entry name" value="SEGREGATION AND CONDENSATION PROTEIN A"/>
    <property type="match status" value="1"/>
</dbReference>